<dbReference type="GO" id="GO:0015420">
    <property type="term" value="F:ABC-type vitamin B12 transporter activity"/>
    <property type="evidence" value="ECO:0007669"/>
    <property type="project" value="UniProtKB-UniRule"/>
</dbReference>
<gene>
    <name evidence="11" type="primary">cobD</name>
    <name evidence="12" type="ORF">ACFR9U_13955</name>
</gene>
<sequence length="320" mass="32086">MTGQWVAASTGVVGLALALDLVVAEPPTALHPVAWFGRLVAPLDRDWAHPRLLGLLGALVLPLGAAGTVGGVVAVASRSGLLASAAGAGTALFLTTSFRRLLTTAGTVSAATDTDLSRARADLRALAGRDASSLSAGQVRSAAVESAAENLADGLVAPLCALAVGGAIPLAIGTSPALALATGAALAVWVKAVNTMDSMLGYRSKPVGWAPARLDDFVMWVPARASALLLATAALAPTSLTRASRWVPGVPSPNSGWPMGVLAAALDVRLEKPGVYVLNPDGALPSVALARRGVRTVAVAGLLAYVVAAAVLALPEVMLS</sequence>
<evidence type="ECO:0000256" key="7">
    <source>
        <dbReference type="ARBA" id="ARBA00022573"/>
    </source>
</evidence>
<evidence type="ECO:0000256" key="4">
    <source>
        <dbReference type="ARBA" id="ARBA00006263"/>
    </source>
</evidence>
<dbReference type="PANTHER" id="PTHR34308">
    <property type="entry name" value="COBALAMIN BIOSYNTHESIS PROTEIN CBIB"/>
    <property type="match status" value="1"/>
</dbReference>
<feature type="transmembrane region" description="Helical" evidence="11">
    <location>
        <begin position="294"/>
        <end position="314"/>
    </location>
</feature>
<keyword evidence="6 11" id="KW-1003">Cell membrane</keyword>
<dbReference type="AlphaFoldDB" id="A0ABD6CFA2"/>
<evidence type="ECO:0000256" key="8">
    <source>
        <dbReference type="ARBA" id="ARBA00022692"/>
    </source>
</evidence>
<keyword evidence="10 11" id="KW-0472">Membrane</keyword>
<evidence type="ECO:0000256" key="6">
    <source>
        <dbReference type="ARBA" id="ARBA00022475"/>
    </source>
</evidence>
<feature type="transmembrane region" description="Helical" evidence="11">
    <location>
        <begin position="178"/>
        <end position="196"/>
    </location>
</feature>
<evidence type="ECO:0000313" key="12">
    <source>
        <dbReference type="EMBL" id="MFD1588083.1"/>
    </source>
</evidence>
<evidence type="ECO:0000256" key="2">
    <source>
        <dbReference type="ARBA" id="ARBA00004651"/>
    </source>
</evidence>
<accession>A0ABD6CFA2</accession>
<comment type="caution">
    <text evidence="12">The sequence shown here is derived from an EMBL/GenBank/DDBJ whole genome shotgun (WGS) entry which is preliminary data.</text>
</comment>
<name>A0ABD6CFA2_9EURY</name>
<keyword evidence="13" id="KW-1185">Reference proteome</keyword>
<organism evidence="12 13">
    <name type="scientific">Halorientalis brevis</name>
    <dbReference type="NCBI Taxonomy" id="1126241"/>
    <lineage>
        <taxon>Archaea</taxon>
        <taxon>Methanobacteriati</taxon>
        <taxon>Methanobacteriota</taxon>
        <taxon>Stenosarchaea group</taxon>
        <taxon>Halobacteria</taxon>
        <taxon>Halobacteriales</taxon>
        <taxon>Haloarculaceae</taxon>
        <taxon>Halorientalis</taxon>
    </lineage>
</organism>
<comment type="caution">
    <text evidence="11">Lacks conserved residue(s) required for the propagation of feature annotation.</text>
</comment>
<dbReference type="GO" id="GO:0009236">
    <property type="term" value="P:cobalamin biosynthetic process"/>
    <property type="evidence" value="ECO:0007669"/>
    <property type="project" value="UniProtKB-UniRule"/>
</dbReference>
<dbReference type="InterPro" id="IPR004485">
    <property type="entry name" value="Cobalamin_biosynth_CobD/CbiB"/>
</dbReference>
<dbReference type="GO" id="GO:0005886">
    <property type="term" value="C:plasma membrane"/>
    <property type="evidence" value="ECO:0007669"/>
    <property type="project" value="UniProtKB-SubCell"/>
</dbReference>
<evidence type="ECO:0000256" key="3">
    <source>
        <dbReference type="ARBA" id="ARBA00004953"/>
    </source>
</evidence>
<comment type="subcellular location">
    <subcellularLocation>
        <location evidence="2 11">Cell membrane</location>
        <topology evidence="2 11">Multi-pass membrane protein</topology>
    </subcellularLocation>
</comment>
<dbReference type="EMBL" id="JBHUDJ010000008">
    <property type="protein sequence ID" value="MFD1588083.1"/>
    <property type="molecule type" value="Genomic_DNA"/>
</dbReference>
<evidence type="ECO:0000256" key="11">
    <source>
        <dbReference type="HAMAP-Rule" id="MF_00024"/>
    </source>
</evidence>
<evidence type="ECO:0000256" key="5">
    <source>
        <dbReference type="ARBA" id="ARBA00016185"/>
    </source>
</evidence>
<evidence type="ECO:0000256" key="10">
    <source>
        <dbReference type="ARBA" id="ARBA00023136"/>
    </source>
</evidence>
<dbReference type="HAMAP" id="MF_00024">
    <property type="entry name" value="CobD_CbiB"/>
    <property type="match status" value="1"/>
</dbReference>
<comment type="similarity">
    <text evidence="4 11">Belongs to the CobD/CbiB family.</text>
</comment>
<proteinExistence type="inferred from homology"/>
<dbReference type="Pfam" id="PF03186">
    <property type="entry name" value="CobD_Cbib"/>
    <property type="match status" value="1"/>
</dbReference>
<dbReference type="PANTHER" id="PTHR34308:SF1">
    <property type="entry name" value="COBALAMIN BIOSYNTHESIS PROTEIN CBIB"/>
    <property type="match status" value="1"/>
</dbReference>
<comment type="function">
    <text evidence="1 11">Converts cobyric acid to cobinamide by the addition of aminopropanol on the F carboxylic group.</text>
</comment>
<evidence type="ECO:0000256" key="1">
    <source>
        <dbReference type="ARBA" id="ARBA00003384"/>
    </source>
</evidence>
<comment type="pathway">
    <text evidence="3 11">Cofactor biosynthesis; adenosylcobalamin biosynthesis.</text>
</comment>
<evidence type="ECO:0000313" key="13">
    <source>
        <dbReference type="Proteomes" id="UP001597119"/>
    </source>
</evidence>
<keyword evidence="8 11" id="KW-0812">Transmembrane</keyword>
<protein>
    <recommendedName>
        <fullName evidence="5 11">Probable cobalamin biosynthesis protein CobD</fullName>
    </recommendedName>
</protein>
<dbReference type="RefSeq" id="WP_247381846.1">
    <property type="nucleotide sequence ID" value="NZ_JALLGV010000012.1"/>
</dbReference>
<keyword evidence="9 11" id="KW-1133">Transmembrane helix</keyword>
<reference evidence="12 13" key="1">
    <citation type="journal article" date="2019" name="Int. J. Syst. Evol. Microbiol.">
        <title>The Global Catalogue of Microorganisms (GCM) 10K type strain sequencing project: providing services to taxonomists for standard genome sequencing and annotation.</title>
        <authorList>
            <consortium name="The Broad Institute Genomics Platform"/>
            <consortium name="The Broad Institute Genome Sequencing Center for Infectious Disease"/>
            <person name="Wu L."/>
            <person name="Ma J."/>
        </authorList>
    </citation>
    <scope>NUCLEOTIDE SEQUENCE [LARGE SCALE GENOMIC DNA]</scope>
    <source>
        <strain evidence="12 13">CGMCC 1.12125</strain>
    </source>
</reference>
<dbReference type="Proteomes" id="UP001597119">
    <property type="component" value="Unassembled WGS sequence"/>
</dbReference>
<feature type="transmembrane region" description="Helical" evidence="11">
    <location>
        <begin position="52"/>
        <end position="76"/>
    </location>
</feature>
<evidence type="ECO:0000256" key="9">
    <source>
        <dbReference type="ARBA" id="ARBA00022989"/>
    </source>
</evidence>
<keyword evidence="7 11" id="KW-0169">Cobalamin biosynthesis</keyword>